<organism evidence="4">
    <name type="scientific">Ixodes ricinus</name>
    <name type="common">Common tick</name>
    <name type="synonym">Acarus ricinus</name>
    <dbReference type="NCBI Taxonomy" id="34613"/>
    <lineage>
        <taxon>Eukaryota</taxon>
        <taxon>Metazoa</taxon>
        <taxon>Ecdysozoa</taxon>
        <taxon>Arthropoda</taxon>
        <taxon>Chelicerata</taxon>
        <taxon>Arachnida</taxon>
        <taxon>Acari</taxon>
        <taxon>Parasitiformes</taxon>
        <taxon>Ixodida</taxon>
        <taxon>Ixodoidea</taxon>
        <taxon>Ixodidae</taxon>
        <taxon>Ixodinae</taxon>
        <taxon>Ixodes</taxon>
    </lineage>
</organism>
<reference evidence="4" key="1">
    <citation type="submission" date="2012-12" db="EMBL/GenBank/DDBJ databases">
        <title>Identification and characterization of a phenylalanine ammonia-lyase gene family in Isatis indigotica Fort.</title>
        <authorList>
            <person name="Liu Q."/>
            <person name="Chen J."/>
            <person name="Zhou X."/>
            <person name="Di P."/>
            <person name="Xiao Y."/>
            <person name="Xuan H."/>
            <person name="Zhang L."/>
            <person name="Chen W."/>
        </authorList>
    </citation>
    <scope>NUCLEOTIDE SEQUENCE</scope>
    <source>
        <tissue evidence="4">Salivary gland</tissue>
    </source>
</reference>
<dbReference type="PANTHER" id="PTHR13292">
    <property type="entry name" value="AUTOPHAGY-RELATED PROTEIN 101"/>
    <property type="match status" value="1"/>
</dbReference>
<dbReference type="InterPro" id="IPR012445">
    <property type="entry name" value="ATG101"/>
</dbReference>
<evidence type="ECO:0000256" key="2">
    <source>
        <dbReference type="ARBA" id="ARBA00018874"/>
    </source>
</evidence>
<dbReference type="GO" id="GO:0019901">
    <property type="term" value="F:protein kinase binding"/>
    <property type="evidence" value="ECO:0007669"/>
    <property type="project" value="TreeGrafter"/>
</dbReference>
<protein>
    <recommendedName>
        <fullName evidence="2">Autophagy-related protein 101</fullName>
    </recommendedName>
</protein>
<dbReference type="GO" id="GO:1990316">
    <property type="term" value="C:Atg1/ULK1 kinase complex"/>
    <property type="evidence" value="ECO:0007669"/>
    <property type="project" value="TreeGrafter"/>
</dbReference>
<evidence type="ECO:0000313" key="4">
    <source>
        <dbReference type="EMBL" id="JAA67232.1"/>
    </source>
</evidence>
<keyword evidence="3" id="KW-0072">Autophagy</keyword>
<dbReference type="PANTHER" id="PTHR13292:SF0">
    <property type="entry name" value="AUTOPHAGY-RELATED PROTEIN 101"/>
    <property type="match status" value="1"/>
</dbReference>
<dbReference type="GO" id="GO:0000045">
    <property type="term" value="P:autophagosome assembly"/>
    <property type="evidence" value="ECO:0007669"/>
    <property type="project" value="TreeGrafter"/>
</dbReference>
<name>A0A0K8R7V6_IXORI</name>
<proteinExistence type="evidence at transcript level"/>
<dbReference type="Pfam" id="PF07855">
    <property type="entry name" value="ATG101"/>
    <property type="match status" value="1"/>
</dbReference>
<sequence length="218" mass="24927">MNARSQVFELSLEGRQVHEAVSGIFHTLLFHRTLGKFHYKREGSYSVGTIGFEDVTCDFVDFTYVRCASDELNQNLSKDVLAFSEQLRSADGPRQGQISLEFYQKKRGHWLLPTESIPWEVWNIKVNVVTLPNEHERQKYRESLGDMLAEKVMAVAASINRHEYVPKMPSQPDLDLVFDTSYEDVQPYNFKVGYQTSGPSNPSVGTTVRKLLKDTLAF</sequence>
<evidence type="ECO:0000256" key="3">
    <source>
        <dbReference type="ARBA" id="ARBA00023006"/>
    </source>
</evidence>
<accession>A0A0K8R7V6</accession>
<comment type="similarity">
    <text evidence="1">Belongs to the ATG101 family.</text>
</comment>
<dbReference type="GO" id="GO:0000407">
    <property type="term" value="C:phagophore assembly site"/>
    <property type="evidence" value="ECO:0007669"/>
    <property type="project" value="TreeGrafter"/>
</dbReference>
<dbReference type="AlphaFoldDB" id="A0A0K8R7V6"/>
<dbReference type="EMBL" id="GADI01006576">
    <property type="protein sequence ID" value="JAA67232.1"/>
    <property type="molecule type" value="mRNA"/>
</dbReference>
<evidence type="ECO:0000256" key="1">
    <source>
        <dbReference type="ARBA" id="ARBA00007130"/>
    </source>
</evidence>